<organism evidence="1 2">
    <name type="scientific">Tsukamurella tyrosinosolvens</name>
    <dbReference type="NCBI Taxonomy" id="57704"/>
    <lineage>
        <taxon>Bacteria</taxon>
        <taxon>Bacillati</taxon>
        <taxon>Actinomycetota</taxon>
        <taxon>Actinomycetes</taxon>
        <taxon>Mycobacteriales</taxon>
        <taxon>Tsukamurellaceae</taxon>
        <taxon>Tsukamurella</taxon>
    </lineage>
</organism>
<sequence>MPDLIACGREDLTMADFDATTDVPVDSRPVAMESVRHRRGSRIGTEQRYYLLSRPMVVGADVPRAVLVIPDPPRNSCHVYPAASDGDIADFWQHRSVAGTTDPELALAQLGYRVSSFTLPVAS</sequence>
<protein>
    <submittedName>
        <fullName evidence="1">Uncharacterized protein</fullName>
    </submittedName>
</protein>
<dbReference type="EMBL" id="FNSA01000003">
    <property type="protein sequence ID" value="SEC83434.1"/>
    <property type="molecule type" value="Genomic_DNA"/>
</dbReference>
<dbReference type="STRING" id="57704.SAMN04489793_3308"/>
<accession>A0A1H4VT36</accession>
<name>A0A1H4VT36_TSUTY</name>
<proteinExistence type="predicted"/>
<dbReference type="Proteomes" id="UP000182241">
    <property type="component" value="Unassembled WGS sequence"/>
</dbReference>
<gene>
    <name evidence="1" type="ORF">SAMN04489793_3308</name>
</gene>
<dbReference type="AlphaFoldDB" id="A0A1H4VT36"/>
<evidence type="ECO:0000313" key="1">
    <source>
        <dbReference type="EMBL" id="SEC83434.1"/>
    </source>
</evidence>
<keyword evidence="2" id="KW-1185">Reference proteome</keyword>
<reference evidence="2" key="1">
    <citation type="submission" date="2016-10" db="EMBL/GenBank/DDBJ databases">
        <authorList>
            <person name="Varghese N."/>
            <person name="Submissions S."/>
        </authorList>
    </citation>
    <scope>NUCLEOTIDE SEQUENCE [LARGE SCALE GENOMIC DNA]</scope>
    <source>
        <strain evidence="2">DSM 44234</strain>
    </source>
</reference>
<evidence type="ECO:0000313" key="2">
    <source>
        <dbReference type="Proteomes" id="UP000182241"/>
    </source>
</evidence>